<keyword evidence="2 7" id="KW-0812">Transmembrane</keyword>
<evidence type="ECO:0000256" key="2">
    <source>
        <dbReference type="ARBA" id="ARBA00022692"/>
    </source>
</evidence>
<dbReference type="PANTHER" id="PTHR12265:SF30">
    <property type="entry name" value="TRANSMEMBRANE PROTEIN 53"/>
    <property type="match status" value="1"/>
</dbReference>
<dbReference type="InterPro" id="IPR008547">
    <property type="entry name" value="DUF829_TMEM53"/>
</dbReference>
<feature type="transmembrane region" description="Helical" evidence="7">
    <location>
        <begin position="161"/>
        <end position="181"/>
    </location>
</feature>
<accession>A0A1I7SAX4</accession>
<protein>
    <submittedName>
        <fullName evidence="8">(pine wood nematode) hypothetical protein</fullName>
    </submittedName>
</protein>
<dbReference type="AlphaFoldDB" id="A0A1I7SAX4"/>
<dbReference type="Proteomes" id="UP000659654">
    <property type="component" value="Unassembled WGS sequence"/>
</dbReference>
<sequence length="280" mass="32428">MSDANLLANGSTISNRNVVRNDVKVLLIGWAGCNMRYLSKYLPVYQRLGINPHLYCPQLYQGVFLRVTPSAVREYFHEIEKSVFSNPDDPTPVVFHVFSNNGSGMLAHLWKIIGAERKWWKDRVRGVIFDSGPATNDNIITWIQAAYYTNVPTTQHGTLSYLLHFALVAPVFFSYVAYLRIRTFFQPSYRQIAIPNTLLESFDDLPENQLFLYSEADMICKHQLISRFVNLQLSKQKNVETKIWPDSGHVAHLRKYPEEYSELCRHFLEKCVGRKFEVVE</sequence>
<proteinExistence type="inferred from homology"/>
<evidence type="ECO:0000313" key="11">
    <source>
        <dbReference type="WBParaSite" id="BXY_1017100.1"/>
    </source>
</evidence>
<dbReference type="WBParaSite" id="BXY_1017100.1">
    <property type="protein sequence ID" value="BXY_1017100.1"/>
    <property type="gene ID" value="BXY_1017100"/>
</dbReference>
<organism evidence="9 11">
    <name type="scientific">Bursaphelenchus xylophilus</name>
    <name type="common">Pinewood nematode worm</name>
    <name type="synonym">Aphelenchoides xylophilus</name>
    <dbReference type="NCBI Taxonomy" id="6326"/>
    <lineage>
        <taxon>Eukaryota</taxon>
        <taxon>Metazoa</taxon>
        <taxon>Ecdysozoa</taxon>
        <taxon>Nematoda</taxon>
        <taxon>Chromadorea</taxon>
        <taxon>Rhabditida</taxon>
        <taxon>Tylenchina</taxon>
        <taxon>Tylenchomorpha</taxon>
        <taxon>Aphelenchoidea</taxon>
        <taxon>Aphelenchoididae</taxon>
        <taxon>Bursaphelenchus</taxon>
    </lineage>
</organism>
<evidence type="ECO:0000313" key="10">
    <source>
        <dbReference type="Proteomes" id="UP000659654"/>
    </source>
</evidence>
<evidence type="ECO:0000256" key="7">
    <source>
        <dbReference type="SAM" id="Phobius"/>
    </source>
</evidence>
<dbReference type="SUPFAM" id="SSF53474">
    <property type="entry name" value="alpha/beta-Hydrolases"/>
    <property type="match status" value="1"/>
</dbReference>
<reference evidence="11" key="1">
    <citation type="submission" date="2016-11" db="UniProtKB">
        <authorList>
            <consortium name="WormBaseParasite"/>
        </authorList>
    </citation>
    <scope>IDENTIFICATION</scope>
</reference>
<keyword evidence="10" id="KW-1185">Reference proteome</keyword>
<evidence type="ECO:0000256" key="4">
    <source>
        <dbReference type="ARBA" id="ARBA00023136"/>
    </source>
</evidence>
<dbReference type="GO" id="GO:0005640">
    <property type="term" value="C:nuclear outer membrane"/>
    <property type="evidence" value="ECO:0007669"/>
    <property type="project" value="UniProtKB-SubCell"/>
</dbReference>
<dbReference type="Pfam" id="PF05705">
    <property type="entry name" value="DUF829"/>
    <property type="match status" value="1"/>
</dbReference>
<dbReference type="OrthoDB" id="77878at2759"/>
<dbReference type="SMR" id="A0A1I7SAX4"/>
<comment type="subcellular location">
    <subcellularLocation>
        <location evidence="6">Nucleus outer membrane</location>
        <topology evidence="6">Single-pass membrane protein</topology>
    </subcellularLocation>
</comment>
<dbReference type="Proteomes" id="UP000095284">
    <property type="component" value="Unplaced"/>
</dbReference>
<keyword evidence="5" id="KW-0539">Nucleus</keyword>
<name>A0A1I7SAX4_BURXY</name>
<evidence type="ECO:0000256" key="1">
    <source>
        <dbReference type="ARBA" id="ARBA00007387"/>
    </source>
</evidence>
<evidence type="ECO:0000256" key="3">
    <source>
        <dbReference type="ARBA" id="ARBA00022989"/>
    </source>
</evidence>
<dbReference type="EMBL" id="CAJFDI010000003">
    <property type="protein sequence ID" value="CAD5220197.1"/>
    <property type="molecule type" value="Genomic_DNA"/>
</dbReference>
<evidence type="ECO:0000313" key="9">
    <source>
        <dbReference type="Proteomes" id="UP000095284"/>
    </source>
</evidence>
<evidence type="ECO:0000256" key="6">
    <source>
        <dbReference type="ARBA" id="ARBA00034303"/>
    </source>
</evidence>
<dbReference type="Gene3D" id="3.40.50.1820">
    <property type="entry name" value="alpha/beta hydrolase"/>
    <property type="match status" value="1"/>
</dbReference>
<dbReference type="PANTHER" id="PTHR12265">
    <property type="entry name" value="TRANSMEMBRANE PROTEIN 53"/>
    <property type="match status" value="1"/>
</dbReference>
<dbReference type="Proteomes" id="UP000582659">
    <property type="component" value="Unassembled WGS sequence"/>
</dbReference>
<keyword evidence="3 7" id="KW-1133">Transmembrane helix</keyword>
<reference evidence="8" key="2">
    <citation type="submission" date="2020-09" db="EMBL/GenBank/DDBJ databases">
        <authorList>
            <person name="Kikuchi T."/>
        </authorList>
    </citation>
    <scope>NUCLEOTIDE SEQUENCE</scope>
    <source>
        <strain evidence="8">Ka4C1</strain>
    </source>
</reference>
<comment type="similarity">
    <text evidence="1">Belongs to the TMEM53 family.</text>
</comment>
<dbReference type="InterPro" id="IPR029058">
    <property type="entry name" value="AB_hydrolase_fold"/>
</dbReference>
<dbReference type="eggNOG" id="KOG2521">
    <property type="taxonomic scope" value="Eukaryota"/>
</dbReference>
<gene>
    <name evidence="8" type="ORF">BXYJ_LOCUS6058</name>
</gene>
<dbReference type="EMBL" id="CAJFCV020000003">
    <property type="protein sequence ID" value="CAG9106106.1"/>
    <property type="molecule type" value="Genomic_DNA"/>
</dbReference>
<evidence type="ECO:0000256" key="5">
    <source>
        <dbReference type="ARBA" id="ARBA00023242"/>
    </source>
</evidence>
<keyword evidence="4 7" id="KW-0472">Membrane</keyword>
<evidence type="ECO:0000313" key="8">
    <source>
        <dbReference type="EMBL" id="CAD5220197.1"/>
    </source>
</evidence>